<dbReference type="EMBL" id="CAAALY010247917">
    <property type="protein sequence ID" value="VEL34561.1"/>
    <property type="molecule type" value="Genomic_DNA"/>
</dbReference>
<dbReference type="PANTHER" id="PTHR43100:SF1">
    <property type="entry name" value="GLUTAMATE SYNTHASE [NADPH] SMALL CHAIN"/>
    <property type="match status" value="1"/>
</dbReference>
<dbReference type="Proteomes" id="UP000784294">
    <property type="component" value="Unassembled WGS sequence"/>
</dbReference>
<reference evidence="1" key="1">
    <citation type="submission" date="2018-11" db="EMBL/GenBank/DDBJ databases">
        <authorList>
            <consortium name="Pathogen Informatics"/>
        </authorList>
    </citation>
    <scope>NUCLEOTIDE SEQUENCE</scope>
</reference>
<keyword evidence="2" id="KW-1185">Reference proteome</keyword>
<name>A0A448XE00_9PLAT</name>
<dbReference type="PANTHER" id="PTHR43100">
    <property type="entry name" value="GLUTAMATE SYNTHASE [NADPH] SMALL CHAIN"/>
    <property type="match status" value="1"/>
</dbReference>
<protein>
    <submittedName>
        <fullName evidence="1">Uncharacterized protein</fullName>
    </submittedName>
</protein>
<gene>
    <name evidence="1" type="ORF">PXEA_LOCUS28001</name>
</gene>
<proteinExistence type="predicted"/>
<dbReference type="AlphaFoldDB" id="A0A448XE00"/>
<evidence type="ECO:0000313" key="2">
    <source>
        <dbReference type="Proteomes" id="UP000784294"/>
    </source>
</evidence>
<accession>A0A448XE00</accession>
<organism evidence="1 2">
    <name type="scientific">Protopolystoma xenopodis</name>
    <dbReference type="NCBI Taxonomy" id="117903"/>
    <lineage>
        <taxon>Eukaryota</taxon>
        <taxon>Metazoa</taxon>
        <taxon>Spiralia</taxon>
        <taxon>Lophotrochozoa</taxon>
        <taxon>Platyhelminthes</taxon>
        <taxon>Monogenea</taxon>
        <taxon>Polyopisthocotylea</taxon>
        <taxon>Polystomatidea</taxon>
        <taxon>Polystomatidae</taxon>
        <taxon>Protopolystoma</taxon>
    </lineage>
</organism>
<dbReference type="InterPro" id="IPR051394">
    <property type="entry name" value="Glutamate_Synthase"/>
</dbReference>
<comment type="caution">
    <text evidence="1">The sequence shown here is derived from an EMBL/GenBank/DDBJ whole genome shotgun (WGS) entry which is preliminary data.</text>
</comment>
<dbReference type="OrthoDB" id="4327079at2759"/>
<evidence type="ECO:0000313" key="1">
    <source>
        <dbReference type="EMBL" id="VEL34561.1"/>
    </source>
</evidence>
<sequence>MILPLDFEAYKSSENVPDQRFHVGSLCGYNLKGYSGAKSVTTLEILPPPPPTRDYTSNPWPKWPHVWRVDYGYEEVKLHFGRDPRNFNVVTKEFVGNKEDKVTVLCDLLSGFHENPPHSALAFSPPLTLVLGMLIRVCPIVTQSSFNRSYQNLPLAP</sequence>